<dbReference type="GO" id="GO:0005886">
    <property type="term" value="C:plasma membrane"/>
    <property type="evidence" value="ECO:0007669"/>
    <property type="project" value="UniProtKB-SubCell"/>
</dbReference>
<evidence type="ECO:0000313" key="10">
    <source>
        <dbReference type="Proteomes" id="UP000479293"/>
    </source>
</evidence>
<reference evidence="9 10" key="1">
    <citation type="submission" date="2019-10" db="EMBL/GenBank/DDBJ databases">
        <title>Draft Genome Sequence of Cytophagaceae sp. SJW1-29.</title>
        <authorList>
            <person name="Choi A."/>
        </authorList>
    </citation>
    <scope>NUCLEOTIDE SEQUENCE [LARGE SCALE GENOMIC DNA]</scope>
    <source>
        <strain evidence="9 10">SJW1-29</strain>
    </source>
</reference>
<feature type="transmembrane region" description="Helical" evidence="6">
    <location>
        <begin position="291"/>
        <end position="312"/>
    </location>
</feature>
<comment type="caution">
    <text evidence="9">The sequence shown here is derived from an EMBL/GenBank/DDBJ whole genome shotgun (WGS) entry which is preliminary data.</text>
</comment>
<name>A0A7C9F9P3_9BACT</name>
<feature type="transmembrane region" description="Helical" evidence="6">
    <location>
        <begin position="681"/>
        <end position="705"/>
    </location>
</feature>
<keyword evidence="2" id="KW-1003">Cell membrane</keyword>
<feature type="domain" description="ABC3 transporter permease C-terminal" evidence="7">
    <location>
        <begin position="684"/>
        <end position="792"/>
    </location>
</feature>
<gene>
    <name evidence="9" type="ORF">GBK04_16155</name>
</gene>
<evidence type="ECO:0000259" key="7">
    <source>
        <dbReference type="Pfam" id="PF02687"/>
    </source>
</evidence>
<keyword evidence="10" id="KW-1185">Reference proteome</keyword>
<dbReference type="RefSeq" id="WP_152761403.1">
    <property type="nucleotide sequence ID" value="NZ_WHLY01000002.1"/>
</dbReference>
<dbReference type="InterPro" id="IPR025857">
    <property type="entry name" value="MacB_PCD"/>
</dbReference>
<sequence length="804" mass="89107">MLKNYLKIALRNIRREKVLSSINFLGLSVAFIAAILMFLTAQFELSFDDFQANKDRIYKLYFKVSRPEKVDYGAAMPIPMQPSIKAEFPAEVKHATRRLDGGMLVRIGDKSFESDVNYVDPDYLYMFSFELLAGSRETALNQLDNIVLREKQAKSFFGDVNPIGKTLMADIGRGMQPFTVAGILADAPDNSTIEGDCLIRFEAFPEYQENKDRWTSKNHDVYIQLAEGVDYLDFERRLMPFTAKYYQKDIDFAHKAGFQGDERGEVISTRLLPFADEHFNKMVGSHSIDPYIPYLLLGIALLVILIASINFINLSIARSLGRAKEVGMRKALGALRAQVVGQFWGEALLISLGALVVGLAGAYALMPEYNALMNGEIKIVQLLRPEVLATLLLTFILVTALAGGYPAWIVSRFNTVEVLKGKVKSGIVSGGIRNSLIIVQFVISVGLIACTLVVWSQINYLRNKPLGFDREQVVSIPIGNGIDGYRLLNHFRNELSGQTSIVSITGADNNLGSGRDNSGFKSVFGFDMEGKNYQTNGLNVDFDYVETLGLDLVAGRSFNRQFSTDSTSACIINETMARQLGGGKNLIGKTVAIDGGKTIIGIVRDYHFESLHRKVESMTLFFNKPFGIYYLFVKINGNPAQAMQLLERTYLSFAPKSEFLGSFLDENTSRQYKKEERIAKVFMTAAGLAILLCCVGLFAIALMVIRNRTKEIGIRKVLGADVSSLVGLLSKDFLKLVLIAIVMAVPLAWYTMDAWLSDFPYRVPVAWWSMAAAGAGALLIALATVSIHAVRAALRNPVTSLRSE</sequence>
<feature type="transmembrane region" description="Helical" evidence="6">
    <location>
        <begin position="343"/>
        <end position="366"/>
    </location>
</feature>
<evidence type="ECO:0000256" key="3">
    <source>
        <dbReference type="ARBA" id="ARBA00022692"/>
    </source>
</evidence>
<evidence type="ECO:0000256" key="1">
    <source>
        <dbReference type="ARBA" id="ARBA00004651"/>
    </source>
</evidence>
<dbReference type="Pfam" id="PF12704">
    <property type="entry name" value="MacB_PCD"/>
    <property type="match status" value="2"/>
</dbReference>
<evidence type="ECO:0000256" key="4">
    <source>
        <dbReference type="ARBA" id="ARBA00022989"/>
    </source>
</evidence>
<keyword evidence="3 6" id="KW-0812">Transmembrane</keyword>
<feature type="transmembrane region" description="Helical" evidence="6">
    <location>
        <begin position="733"/>
        <end position="752"/>
    </location>
</feature>
<dbReference type="PANTHER" id="PTHR30572">
    <property type="entry name" value="MEMBRANE COMPONENT OF TRANSPORTER-RELATED"/>
    <property type="match status" value="1"/>
</dbReference>
<proteinExistence type="predicted"/>
<dbReference type="Proteomes" id="UP000479293">
    <property type="component" value="Unassembled WGS sequence"/>
</dbReference>
<keyword evidence="5 6" id="KW-0472">Membrane</keyword>
<feature type="domain" description="ABC3 transporter permease C-terminal" evidence="7">
    <location>
        <begin position="299"/>
        <end position="414"/>
    </location>
</feature>
<dbReference type="Pfam" id="PF02687">
    <property type="entry name" value="FtsX"/>
    <property type="match status" value="2"/>
</dbReference>
<evidence type="ECO:0000256" key="6">
    <source>
        <dbReference type="SAM" id="Phobius"/>
    </source>
</evidence>
<feature type="transmembrane region" description="Helical" evidence="6">
    <location>
        <begin position="772"/>
        <end position="794"/>
    </location>
</feature>
<dbReference type="GO" id="GO:0022857">
    <property type="term" value="F:transmembrane transporter activity"/>
    <property type="evidence" value="ECO:0007669"/>
    <property type="project" value="TreeGrafter"/>
</dbReference>
<feature type="transmembrane region" description="Helical" evidence="6">
    <location>
        <begin position="386"/>
        <end position="410"/>
    </location>
</feature>
<dbReference type="InterPro" id="IPR003838">
    <property type="entry name" value="ABC3_permease_C"/>
</dbReference>
<protein>
    <submittedName>
        <fullName evidence="9">FtsX-like permease family protein</fullName>
    </submittedName>
</protein>
<evidence type="ECO:0000259" key="8">
    <source>
        <dbReference type="Pfam" id="PF12704"/>
    </source>
</evidence>
<evidence type="ECO:0000256" key="5">
    <source>
        <dbReference type="ARBA" id="ARBA00023136"/>
    </source>
</evidence>
<feature type="transmembrane region" description="Helical" evidence="6">
    <location>
        <begin position="431"/>
        <end position="455"/>
    </location>
</feature>
<accession>A0A7C9F9P3</accession>
<feature type="transmembrane region" description="Helical" evidence="6">
    <location>
        <begin position="21"/>
        <end position="41"/>
    </location>
</feature>
<dbReference type="AlphaFoldDB" id="A0A7C9F9P3"/>
<evidence type="ECO:0000313" key="9">
    <source>
        <dbReference type="EMBL" id="MPR34844.1"/>
    </source>
</evidence>
<evidence type="ECO:0000256" key="2">
    <source>
        <dbReference type="ARBA" id="ARBA00022475"/>
    </source>
</evidence>
<keyword evidence="4 6" id="KW-1133">Transmembrane helix</keyword>
<organism evidence="9 10">
    <name type="scientific">Salmonirosea aquatica</name>
    <dbReference type="NCBI Taxonomy" id="2654236"/>
    <lineage>
        <taxon>Bacteria</taxon>
        <taxon>Pseudomonadati</taxon>
        <taxon>Bacteroidota</taxon>
        <taxon>Cytophagia</taxon>
        <taxon>Cytophagales</taxon>
        <taxon>Spirosomataceae</taxon>
        <taxon>Salmonirosea</taxon>
    </lineage>
</organism>
<feature type="domain" description="MacB-like periplasmic core" evidence="8">
    <location>
        <begin position="530"/>
        <end position="606"/>
    </location>
</feature>
<comment type="subcellular location">
    <subcellularLocation>
        <location evidence="1">Cell membrane</location>
        <topology evidence="1">Multi-pass membrane protein</topology>
    </subcellularLocation>
</comment>
<feature type="domain" description="MacB-like periplasmic core" evidence="8">
    <location>
        <begin position="20"/>
        <end position="237"/>
    </location>
</feature>
<dbReference type="PANTHER" id="PTHR30572:SF18">
    <property type="entry name" value="ABC-TYPE MACROLIDE FAMILY EXPORT SYSTEM PERMEASE COMPONENT 2"/>
    <property type="match status" value="1"/>
</dbReference>
<dbReference type="InterPro" id="IPR050250">
    <property type="entry name" value="Macrolide_Exporter_MacB"/>
</dbReference>
<dbReference type="EMBL" id="WHLY01000002">
    <property type="protein sequence ID" value="MPR34844.1"/>
    <property type="molecule type" value="Genomic_DNA"/>
</dbReference>